<keyword evidence="3" id="KW-1185">Reference proteome</keyword>
<name>A0AAN7QTZ6_TRANT</name>
<reference evidence="2 3" key="1">
    <citation type="journal article" date="2023" name="Hortic Res">
        <title>Pangenome of water caltrop reveals structural variations and asymmetric subgenome divergence after allopolyploidization.</title>
        <authorList>
            <person name="Zhang X."/>
            <person name="Chen Y."/>
            <person name="Wang L."/>
            <person name="Yuan Y."/>
            <person name="Fang M."/>
            <person name="Shi L."/>
            <person name="Lu R."/>
            <person name="Comes H.P."/>
            <person name="Ma Y."/>
            <person name="Chen Y."/>
            <person name="Huang G."/>
            <person name="Zhou Y."/>
            <person name="Zheng Z."/>
            <person name="Qiu Y."/>
        </authorList>
    </citation>
    <scope>NUCLEOTIDE SEQUENCE [LARGE SCALE GENOMIC DNA]</scope>
    <source>
        <strain evidence="2">F231</strain>
    </source>
</reference>
<protein>
    <recommendedName>
        <fullName evidence="4">Tetraspanin-18-like</fullName>
    </recommendedName>
</protein>
<proteinExistence type="predicted"/>
<evidence type="ECO:0008006" key="4">
    <source>
        <dbReference type="Google" id="ProtNLM"/>
    </source>
</evidence>
<sequence length="281" mass="30779">MRRNCCHISLAFILKVLNYLQAFVGISIILYSAWMLNQWNHRLPVFPPSAAPPDSSASLLLSSQLADVVSDATQLNFAADVVSGFDDGIGVVLKNFQLPAPWFIYSFMGVGMVLCCISCIGCIAAEAINGCCLCFYTLLVSALLLIEAGLVAFIVIDDQWERILPIDPTGELESLQSFVKANVSICKWVGITIVIVQALSLLLSFILRTLVSPSRSEFDYEDDYENARGRTREPLLSPHLGQTSGGRSDLWSSLVREKYGLNNSDKQGLLSQNASGSMKTK</sequence>
<feature type="transmembrane region" description="Helical" evidence="1">
    <location>
        <begin position="132"/>
        <end position="156"/>
    </location>
</feature>
<evidence type="ECO:0000313" key="3">
    <source>
        <dbReference type="Proteomes" id="UP001346149"/>
    </source>
</evidence>
<feature type="transmembrane region" description="Helical" evidence="1">
    <location>
        <begin position="188"/>
        <end position="207"/>
    </location>
</feature>
<keyword evidence="1" id="KW-0472">Membrane</keyword>
<evidence type="ECO:0000256" key="1">
    <source>
        <dbReference type="SAM" id="Phobius"/>
    </source>
</evidence>
<feature type="transmembrane region" description="Helical" evidence="1">
    <location>
        <begin position="12"/>
        <end position="34"/>
    </location>
</feature>
<gene>
    <name evidence="2" type="ORF">SAY86_005914</name>
</gene>
<accession>A0AAN7QTZ6</accession>
<feature type="transmembrane region" description="Helical" evidence="1">
    <location>
        <begin position="102"/>
        <end position="125"/>
    </location>
</feature>
<organism evidence="2 3">
    <name type="scientific">Trapa natans</name>
    <name type="common">Water chestnut</name>
    <dbReference type="NCBI Taxonomy" id="22666"/>
    <lineage>
        <taxon>Eukaryota</taxon>
        <taxon>Viridiplantae</taxon>
        <taxon>Streptophyta</taxon>
        <taxon>Embryophyta</taxon>
        <taxon>Tracheophyta</taxon>
        <taxon>Spermatophyta</taxon>
        <taxon>Magnoliopsida</taxon>
        <taxon>eudicotyledons</taxon>
        <taxon>Gunneridae</taxon>
        <taxon>Pentapetalae</taxon>
        <taxon>rosids</taxon>
        <taxon>malvids</taxon>
        <taxon>Myrtales</taxon>
        <taxon>Lythraceae</taxon>
        <taxon>Trapa</taxon>
    </lineage>
</organism>
<dbReference type="EMBL" id="JAXQNO010000018">
    <property type="protein sequence ID" value="KAK4777226.1"/>
    <property type="molecule type" value="Genomic_DNA"/>
</dbReference>
<evidence type="ECO:0000313" key="2">
    <source>
        <dbReference type="EMBL" id="KAK4777226.1"/>
    </source>
</evidence>
<dbReference type="Proteomes" id="UP001346149">
    <property type="component" value="Unassembled WGS sequence"/>
</dbReference>
<dbReference type="AlphaFoldDB" id="A0AAN7QTZ6"/>
<keyword evidence="1" id="KW-1133">Transmembrane helix</keyword>
<keyword evidence="1" id="KW-0812">Transmembrane</keyword>
<comment type="caution">
    <text evidence="2">The sequence shown here is derived from an EMBL/GenBank/DDBJ whole genome shotgun (WGS) entry which is preliminary data.</text>
</comment>